<gene>
    <name evidence="17" type="ORF">SASPL_137101</name>
</gene>
<protein>
    <submittedName>
        <fullName evidence="17">Uncharacterized protein</fullName>
    </submittedName>
</protein>
<evidence type="ECO:0000256" key="7">
    <source>
        <dbReference type="ARBA" id="ARBA00022614"/>
    </source>
</evidence>
<reference evidence="17" key="1">
    <citation type="submission" date="2018-01" db="EMBL/GenBank/DDBJ databases">
        <authorList>
            <person name="Mao J.F."/>
        </authorList>
    </citation>
    <scope>NUCLEOTIDE SEQUENCE</scope>
    <source>
        <strain evidence="17">Huo1</strain>
        <tissue evidence="17">Leaf</tissue>
    </source>
</reference>
<keyword evidence="7" id="KW-0433">Leucine-rich repeat</keyword>
<reference evidence="17" key="2">
    <citation type="submission" date="2020-08" db="EMBL/GenBank/DDBJ databases">
        <title>Plant Genome Project.</title>
        <authorList>
            <person name="Zhang R.-G."/>
        </authorList>
    </citation>
    <scope>NUCLEOTIDE SEQUENCE</scope>
    <source>
        <strain evidence="17">Huo1</strain>
        <tissue evidence="17">Leaf</tissue>
    </source>
</reference>
<keyword evidence="11" id="KW-1133">Transmembrane helix</keyword>
<evidence type="ECO:0000256" key="11">
    <source>
        <dbReference type="ARBA" id="ARBA00022989"/>
    </source>
</evidence>
<comment type="subcellular location">
    <subcellularLocation>
        <location evidence="1">Cell membrane</location>
        <topology evidence="1">Single-pass type I membrane protein</topology>
    </subcellularLocation>
    <subcellularLocation>
        <location evidence="2">Secreted</location>
        <location evidence="2">Extracellular space</location>
        <location evidence="2">Apoplast</location>
    </subcellularLocation>
</comment>
<dbReference type="InterPro" id="IPR006766">
    <property type="entry name" value="EXORDIUM-like"/>
</dbReference>
<feature type="chain" id="PRO_5036481868" evidence="16">
    <location>
        <begin position="24"/>
        <end position="645"/>
    </location>
</feature>
<dbReference type="AlphaFoldDB" id="A0A8X8WUN1"/>
<dbReference type="InterPro" id="IPR001611">
    <property type="entry name" value="Leu-rich_rpt"/>
</dbReference>
<accession>A0A8X8WUN1</accession>
<dbReference type="FunFam" id="3.80.10.10:FF:000041">
    <property type="entry name" value="LRR receptor-like serine/threonine-protein kinase ERECTA"/>
    <property type="match status" value="1"/>
</dbReference>
<comment type="similarity">
    <text evidence="15">Belongs to the EXORDIUM family.</text>
</comment>
<dbReference type="FunFam" id="3.80.10.10:FF:000383">
    <property type="entry name" value="Leucine-rich repeat receptor protein kinase EMS1"/>
    <property type="match status" value="1"/>
</dbReference>
<dbReference type="EMBL" id="PNBA02000014">
    <property type="protein sequence ID" value="KAG6400276.1"/>
    <property type="molecule type" value="Genomic_DNA"/>
</dbReference>
<keyword evidence="5" id="KW-0052">Apoplast</keyword>
<keyword evidence="8" id="KW-0812">Transmembrane</keyword>
<dbReference type="PRINTS" id="PR00019">
    <property type="entry name" value="LEURICHRPT"/>
</dbReference>
<dbReference type="PANTHER" id="PTHR48052">
    <property type="entry name" value="UNNAMED PRODUCT"/>
    <property type="match status" value="1"/>
</dbReference>
<feature type="signal peptide" evidence="16">
    <location>
        <begin position="1"/>
        <end position="23"/>
    </location>
</feature>
<evidence type="ECO:0000256" key="12">
    <source>
        <dbReference type="ARBA" id="ARBA00023136"/>
    </source>
</evidence>
<evidence type="ECO:0000256" key="4">
    <source>
        <dbReference type="ARBA" id="ARBA00022475"/>
    </source>
</evidence>
<dbReference type="InterPro" id="IPR032675">
    <property type="entry name" value="LRR_dom_sf"/>
</dbReference>
<dbReference type="GO" id="GO:0051707">
    <property type="term" value="P:response to other organism"/>
    <property type="evidence" value="ECO:0007669"/>
    <property type="project" value="UniProtKB-ARBA"/>
</dbReference>
<keyword evidence="18" id="KW-1185">Reference proteome</keyword>
<comment type="caution">
    <text evidence="17">The sequence shown here is derived from an EMBL/GenBank/DDBJ whole genome shotgun (WGS) entry which is preliminary data.</text>
</comment>
<comment type="similarity">
    <text evidence="3">Belongs to the RLP family.</text>
</comment>
<dbReference type="SUPFAM" id="SSF52058">
    <property type="entry name" value="L domain-like"/>
    <property type="match status" value="2"/>
</dbReference>
<evidence type="ECO:0000256" key="9">
    <source>
        <dbReference type="ARBA" id="ARBA00022729"/>
    </source>
</evidence>
<keyword evidence="10" id="KW-0677">Repeat</keyword>
<keyword evidence="6" id="KW-0964">Secreted</keyword>
<dbReference type="SMART" id="SM00369">
    <property type="entry name" value="LRR_TYP"/>
    <property type="match status" value="5"/>
</dbReference>
<dbReference type="GO" id="GO:0048046">
    <property type="term" value="C:apoplast"/>
    <property type="evidence" value="ECO:0007669"/>
    <property type="project" value="UniProtKB-SubCell"/>
</dbReference>
<dbReference type="PANTHER" id="PTHR48052:SF85">
    <property type="entry name" value="LEUCINE-RICH REPEAT-CONTAINING N-TERMINAL PLANT-TYPE DOMAIN-CONTAINING PROTEIN"/>
    <property type="match status" value="1"/>
</dbReference>
<evidence type="ECO:0000256" key="6">
    <source>
        <dbReference type="ARBA" id="ARBA00022525"/>
    </source>
</evidence>
<organism evidence="17">
    <name type="scientific">Salvia splendens</name>
    <name type="common">Scarlet sage</name>
    <dbReference type="NCBI Taxonomy" id="180675"/>
    <lineage>
        <taxon>Eukaryota</taxon>
        <taxon>Viridiplantae</taxon>
        <taxon>Streptophyta</taxon>
        <taxon>Embryophyta</taxon>
        <taxon>Tracheophyta</taxon>
        <taxon>Spermatophyta</taxon>
        <taxon>Magnoliopsida</taxon>
        <taxon>eudicotyledons</taxon>
        <taxon>Gunneridae</taxon>
        <taxon>Pentapetalae</taxon>
        <taxon>asterids</taxon>
        <taxon>lamiids</taxon>
        <taxon>Lamiales</taxon>
        <taxon>Lamiaceae</taxon>
        <taxon>Nepetoideae</taxon>
        <taxon>Mentheae</taxon>
        <taxon>Salviinae</taxon>
        <taxon>Salvia</taxon>
        <taxon>Salvia subgen. Calosphace</taxon>
        <taxon>core Calosphace</taxon>
    </lineage>
</organism>
<evidence type="ECO:0000256" key="3">
    <source>
        <dbReference type="ARBA" id="ARBA00009592"/>
    </source>
</evidence>
<evidence type="ECO:0000256" key="5">
    <source>
        <dbReference type="ARBA" id="ARBA00022523"/>
    </source>
</evidence>
<evidence type="ECO:0000256" key="2">
    <source>
        <dbReference type="ARBA" id="ARBA00004271"/>
    </source>
</evidence>
<keyword evidence="13" id="KW-0675">Receptor</keyword>
<evidence type="ECO:0000313" key="17">
    <source>
        <dbReference type="EMBL" id="KAG6400276.1"/>
    </source>
</evidence>
<proteinExistence type="inferred from homology"/>
<dbReference type="GO" id="GO:0006952">
    <property type="term" value="P:defense response"/>
    <property type="evidence" value="ECO:0007669"/>
    <property type="project" value="UniProtKB-ARBA"/>
</dbReference>
<keyword evidence="12" id="KW-0472">Membrane</keyword>
<dbReference type="Gene3D" id="3.80.10.10">
    <property type="entry name" value="Ribonuclease Inhibitor"/>
    <property type="match status" value="4"/>
</dbReference>
<dbReference type="InterPro" id="IPR003591">
    <property type="entry name" value="Leu-rich_rpt_typical-subtyp"/>
</dbReference>
<name>A0A8X8WUN1_SALSN</name>
<dbReference type="Pfam" id="PF00560">
    <property type="entry name" value="LRR_1"/>
    <property type="match status" value="1"/>
</dbReference>
<evidence type="ECO:0000256" key="10">
    <source>
        <dbReference type="ARBA" id="ARBA00022737"/>
    </source>
</evidence>
<keyword evidence="4" id="KW-1003">Cell membrane</keyword>
<dbReference type="Gene3D" id="3.30.1490.310">
    <property type="match status" value="1"/>
</dbReference>
<dbReference type="Pfam" id="PF04674">
    <property type="entry name" value="Phi_1"/>
    <property type="match status" value="1"/>
</dbReference>
<evidence type="ECO:0000256" key="15">
    <source>
        <dbReference type="ARBA" id="ARBA00023591"/>
    </source>
</evidence>
<evidence type="ECO:0000313" key="18">
    <source>
        <dbReference type="Proteomes" id="UP000298416"/>
    </source>
</evidence>
<evidence type="ECO:0000256" key="14">
    <source>
        <dbReference type="ARBA" id="ARBA00023180"/>
    </source>
</evidence>
<evidence type="ECO:0000256" key="13">
    <source>
        <dbReference type="ARBA" id="ARBA00023170"/>
    </source>
</evidence>
<evidence type="ECO:0000256" key="16">
    <source>
        <dbReference type="SAM" id="SignalP"/>
    </source>
</evidence>
<dbReference type="Proteomes" id="UP000298416">
    <property type="component" value="Unassembled WGS sequence"/>
</dbReference>
<evidence type="ECO:0000256" key="1">
    <source>
        <dbReference type="ARBA" id="ARBA00004251"/>
    </source>
</evidence>
<dbReference type="GO" id="GO:0005886">
    <property type="term" value="C:plasma membrane"/>
    <property type="evidence" value="ECO:0007669"/>
    <property type="project" value="UniProtKB-SubCell"/>
</dbReference>
<sequence>MASSSSSILNLLAVSFLLNVCIASRATPNSLAEDAQQTQLLKYHNGALLHANLICHGSKSSAVKGKNQKFAYIWVGNSEAQCAGYCAWPFHQPIYGPQSPPLIAPNNDVGIDGMVINLSALLAGTATNPFGNGFYQGTADAPLEAATACPGVYAKGAYPGYAGDLLVEKSSGASYNAHGVNGRKYVLPAIYDPSTSKCSTLWYGVECDASGYVVSLQLDDEAISGGIGDLNICGSLTLPTINSTILSFQKVPSEVSTLTRLASLDISNEPNTTLSLELPNLKMLVQNLTGLRELYLDDVNVTSLHERKNWDRNNLSAVALDDLFTNFPSLTTLTLGLCKLKGSIPSTFASLTKLIRVDLSYNSLAGSLPSASFEGLSNLVHLNLLGNSFSGNIPQSLFALPSLLELILSYNQFNGTFQLEDFQSLPNLTWLDLRYLDLSYNALEGKITKSLELCTWLGYMNIGNNKMNDTFPCMLSSNLGVLVCAPINSMGNWKATMLLPSDGNSRGGTGFEFENSDVTLIMKGQMRELRKIWLDFSAIDLSSNSFYGKIPNAVGDLSSLHLLNFSHNAINGSIPKSFGRLSNLESLDLSVNQLAGPIPEELGWLTFLSKLNLSYNKFVGAGGKCKHSQLIHLKEIRGYVVSLST</sequence>
<dbReference type="Pfam" id="PF13855">
    <property type="entry name" value="LRR_8"/>
    <property type="match status" value="2"/>
</dbReference>
<keyword evidence="9 16" id="KW-0732">Signal</keyword>
<keyword evidence="14" id="KW-0325">Glycoprotein</keyword>
<evidence type="ECO:0000256" key="8">
    <source>
        <dbReference type="ARBA" id="ARBA00022692"/>
    </source>
</evidence>